<dbReference type="EMBL" id="CM047740">
    <property type="protein sequence ID" value="KAJ0041131.1"/>
    <property type="molecule type" value="Genomic_DNA"/>
</dbReference>
<proteinExistence type="predicted"/>
<dbReference type="Proteomes" id="UP001163603">
    <property type="component" value="Chromosome 5"/>
</dbReference>
<evidence type="ECO:0000313" key="1">
    <source>
        <dbReference type="EMBL" id="KAJ0041131.1"/>
    </source>
</evidence>
<reference evidence="2" key="1">
    <citation type="journal article" date="2023" name="G3 (Bethesda)">
        <title>Genome assembly and association tests identify interacting loci associated with vigor, precocity, and sex in interspecific pistachio rootstocks.</title>
        <authorList>
            <person name="Palmer W."/>
            <person name="Jacygrad E."/>
            <person name="Sagayaradj S."/>
            <person name="Cavanaugh K."/>
            <person name="Han R."/>
            <person name="Bertier L."/>
            <person name="Beede B."/>
            <person name="Kafkas S."/>
            <person name="Golino D."/>
            <person name="Preece J."/>
            <person name="Michelmore R."/>
        </authorList>
    </citation>
    <scope>NUCLEOTIDE SEQUENCE [LARGE SCALE GENOMIC DNA]</scope>
</reference>
<protein>
    <submittedName>
        <fullName evidence="1">Uncharacterized protein</fullName>
    </submittedName>
</protein>
<evidence type="ECO:0000313" key="2">
    <source>
        <dbReference type="Proteomes" id="UP001163603"/>
    </source>
</evidence>
<name>A0ACC0YV48_9ROSI</name>
<sequence length="498" mass="56357">MAAVLYLSISLVFVVLVLNLCLRSKTKYRNLPPSPPSFPIIGHLQYLRRPPIHRTLHKLSQKYGPIISLWFGSRLVVIVSSSSLAEECFTKHDTIFANRPLLLTGKHIGYNSSTLVAAPYGDYWRNLRRICTLEIFSSNRLNSFSNIRKDELKHLLKTLSNNSLHGFAKVVLRPLLTELTFNNIMRMISGKRYYGDDVSDNEEAKKFRKLIAEVTENGGASHPVDFLPILGWMGFGGYEKKLVKLGKKVDVFLQGLIEEHRLQKETRNTMIDHLLSLQQSQPDYYTDQIIKGLILVMLIAGTDTSSVTLEWAMSNLLNHPEVLKKARAELDCVVGEERLIEEADLGKLHYLQNIISETFRLYPPTPLLLPHMASDVCKVGGYNVPRDTILLVNSWAIHRDPMLWADSTSFKPERFDNGEGDIQKVMPFGMGRRACPGFGLGQRFVGLTLGALIQCFEWEKVDEIEIDMSEGKGLTMPKAHPLEAMCKARHIINNVITI</sequence>
<keyword evidence="2" id="KW-1185">Reference proteome</keyword>
<accession>A0ACC0YV48</accession>
<organism evidence="1 2">
    <name type="scientific">Pistacia integerrima</name>
    <dbReference type="NCBI Taxonomy" id="434235"/>
    <lineage>
        <taxon>Eukaryota</taxon>
        <taxon>Viridiplantae</taxon>
        <taxon>Streptophyta</taxon>
        <taxon>Embryophyta</taxon>
        <taxon>Tracheophyta</taxon>
        <taxon>Spermatophyta</taxon>
        <taxon>Magnoliopsida</taxon>
        <taxon>eudicotyledons</taxon>
        <taxon>Gunneridae</taxon>
        <taxon>Pentapetalae</taxon>
        <taxon>rosids</taxon>
        <taxon>malvids</taxon>
        <taxon>Sapindales</taxon>
        <taxon>Anacardiaceae</taxon>
        <taxon>Pistacia</taxon>
    </lineage>
</organism>
<gene>
    <name evidence="1" type="ORF">Pint_28155</name>
</gene>
<comment type="caution">
    <text evidence="1">The sequence shown here is derived from an EMBL/GenBank/DDBJ whole genome shotgun (WGS) entry which is preliminary data.</text>
</comment>